<organism evidence="1 2">
    <name type="scientific">Avena sativa</name>
    <name type="common">Oat</name>
    <dbReference type="NCBI Taxonomy" id="4498"/>
    <lineage>
        <taxon>Eukaryota</taxon>
        <taxon>Viridiplantae</taxon>
        <taxon>Streptophyta</taxon>
        <taxon>Embryophyta</taxon>
        <taxon>Tracheophyta</taxon>
        <taxon>Spermatophyta</taxon>
        <taxon>Magnoliopsida</taxon>
        <taxon>Liliopsida</taxon>
        <taxon>Poales</taxon>
        <taxon>Poaceae</taxon>
        <taxon>BOP clade</taxon>
        <taxon>Pooideae</taxon>
        <taxon>Poodae</taxon>
        <taxon>Poeae</taxon>
        <taxon>Poeae Chloroplast Group 1 (Aveneae type)</taxon>
        <taxon>Aveninae</taxon>
        <taxon>Avena</taxon>
    </lineage>
</organism>
<reference evidence="1" key="1">
    <citation type="submission" date="2021-05" db="EMBL/GenBank/DDBJ databases">
        <authorList>
            <person name="Scholz U."/>
            <person name="Mascher M."/>
            <person name="Fiebig A."/>
        </authorList>
    </citation>
    <scope>NUCLEOTIDE SEQUENCE [LARGE SCALE GENOMIC DNA]</scope>
</reference>
<name>A0ACD5VEQ1_AVESA</name>
<dbReference type="Proteomes" id="UP001732700">
    <property type="component" value="Chromosome 3A"/>
</dbReference>
<dbReference type="EnsemblPlants" id="AVESA.00010b.r2.3AG0409530.1">
    <property type="protein sequence ID" value="AVESA.00010b.r2.3AG0409530.1.CDS.1"/>
    <property type="gene ID" value="AVESA.00010b.r2.3AG0409530"/>
</dbReference>
<accession>A0ACD5VEQ1</accession>
<proteinExistence type="predicted"/>
<evidence type="ECO:0000313" key="2">
    <source>
        <dbReference type="Proteomes" id="UP001732700"/>
    </source>
</evidence>
<keyword evidence="2" id="KW-1185">Reference proteome</keyword>
<sequence>MAEAATAGEAPPHRGLPDEITIWEILVRLPPKALLRCRAVCRAWRRATSSRGFLLAHHAHQPALPLLYLHDATDNLNQSLDIVPLDHRAGAAAADKLRSVARLGSRVNHFELEASCDGLLLLATVGDPRFAPASYFTVCNPATRQCAPLPLLCGFSLAGMYPHTPTGGYRLLLYPDGMWIERPPGVQGACYVYALGSCQPPRHIGWPEAEKLIHGLAVSVPFRGCLHWFVQMVEAENSMIMVFDGVAESFRQMRAPAVPGAADLFEMDGMLGMAGFNDAMTTIDIWMTRDYDSEVWAFKCRVELPVAELSVRFGLGKYWDLVVSSSDDDDVLILVESGKWLLQFDTGGKLVARFYNKSLSTTQLRLKQTLVQHTFFPTIEGYVVNTWPFISPDDYVDTYPPTI</sequence>
<evidence type="ECO:0000313" key="1">
    <source>
        <dbReference type="EnsemblPlants" id="AVESA.00010b.r2.3AG0409530.1.CDS.1"/>
    </source>
</evidence>
<protein>
    <submittedName>
        <fullName evidence="1">Uncharacterized protein</fullName>
    </submittedName>
</protein>
<reference evidence="1" key="2">
    <citation type="submission" date="2025-09" db="UniProtKB">
        <authorList>
            <consortium name="EnsemblPlants"/>
        </authorList>
    </citation>
    <scope>IDENTIFICATION</scope>
</reference>